<accession>A0A8I0G2C4</accession>
<sequence length="208" mass="22561">MRLVVVGASGGVGSRLLARAVAQGHTVTAQTREASRVTPSEDVRVAEGEPTDEPFLRRSLEGHDAVVLCLGIDSLGRTTLFSDTTRALIAAMEATGVKRLVAVTGIGAGDSRGHGGWFYNRVLFPLFTRHRYADKDRQEALIERTSLDWTIVRPAPFAKTTSGELQVFTEIPPGLQLSAITRDETAAFLLECVEDATFVRQKPFIGHA</sequence>
<evidence type="ECO:0000313" key="3">
    <source>
        <dbReference type="EMBL" id="NYI38542.1"/>
    </source>
</evidence>
<evidence type="ECO:0000313" key="5">
    <source>
        <dbReference type="Proteomes" id="UP000659061"/>
    </source>
</evidence>
<reference evidence="3 4" key="1">
    <citation type="submission" date="2020-07" db="EMBL/GenBank/DDBJ databases">
        <title>Sequencing the genomes of 1000 actinobacteria strains.</title>
        <authorList>
            <person name="Klenk H.-P."/>
        </authorList>
    </citation>
    <scope>NUCLEOTIDE SEQUENCE [LARGE SCALE GENOMIC DNA]</scope>
    <source>
        <strain evidence="3 4">DSM 19087</strain>
    </source>
</reference>
<dbReference type="EMBL" id="JACBZN010000001">
    <property type="protein sequence ID" value="NYI38542.1"/>
    <property type="molecule type" value="Genomic_DNA"/>
</dbReference>
<protein>
    <submittedName>
        <fullName evidence="2">NAD(P)H-binding protein</fullName>
    </submittedName>
    <submittedName>
        <fullName evidence="3">NADH-flavin reductase</fullName>
    </submittedName>
</protein>
<dbReference type="SUPFAM" id="SSF51735">
    <property type="entry name" value="NAD(P)-binding Rossmann-fold domains"/>
    <property type="match status" value="1"/>
</dbReference>
<proteinExistence type="predicted"/>
<dbReference type="EMBL" id="JACWMT010000004">
    <property type="protein sequence ID" value="MBD1272262.1"/>
    <property type="molecule type" value="Genomic_DNA"/>
</dbReference>
<dbReference type="Proteomes" id="UP000659061">
    <property type="component" value="Unassembled WGS sequence"/>
</dbReference>
<dbReference type="InterPro" id="IPR016040">
    <property type="entry name" value="NAD(P)-bd_dom"/>
</dbReference>
<dbReference type="GO" id="GO:0004074">
    <property type="term" value="F:biliverdin reductase [NAD(P)H] activity"/>
    <property type="evidence" value="ECO:0007669"/>
    <property type="project" value="TreeGrafter"/>
</dbReference>
<dbReference type="AlphaFoldDB" id="A0A8I0G2C4"/>
<dbReference type="Pfam" id="PF13460">
    <property type="entry name" value="NAD_binding_10"/>
    <property type="match status" value="1"/>
</dbReference>
<gene>
    <name evidence="3" type="ORF">BJ975_001917</name>
    <name evidence="2" type="ORF">IDH50_18600</name>
</gene>
<dbReference type="Gene3D" id="3.40.50.720">
    <property type="entry name" value="NAD(P)-binding Rossmann-like Domain"/>
    <property type="match status" value="1"/>
</dbReference>
<keyword evidence="4" id="KW-1185">Reference proteome</keyword>
<evidence type="ECO:0000259" key="1">
    <source>
        <dbReference type="Pfam" id="PF13460"/>
    </source>
</evidence>
<reference evidence="2" key="2">
    <citation type="submission" date="2020-09" db="EMBL/GenBank/DDBJ databases">
        <title>Novel species in genus Aeromicrobium.</title>
        <authorList>
            <person name="Zhang G."/>
        </authorList>
    </citation>
    <scope>NUCLEOTIDE SEQUENCE</scope>
    <source>
        <strain evidence="2">SSW1-57</strain>
    </source>
</reference>
<evidence type="ECO:0000313" key="4">
    <source>
        <dbReference type="Proteomes" id="UP000587211"/>
    </source>
</evidence>
<dbReference type="Proteomes" id="UP000587211">
    <property type="component" value="Unassembled WGS sequence"/>
</dbReference>
<dbReference type="PANTHER" id="PTHR43355">
    <property type="entry name" value="FLAVIN REDUCTASE (NADPH)"/>
    <property type="match status" value="1"/>
</dbReference>
<feature type="domain" description="NAD(P)-binding" evidence="1">
    <location>
        <begin position="7"/>
        <end position="195"/>
    </location>
</feature>
<comment type="caution">
    <text evidence="2">The sequence shown here is derived from an EMBL/GenBank/DDBJ whole genome shotgun (WGS) entry which is preliminary data.</text>
</comment>
<dbReference type="RefSeq" id="WP_179425352.1">
    <property type="nucleotide sequence ID" value="NZ_BAAAMP010000020.1"/>
</dbReference>
<dbReference type="InterPro" id="IPR036291">
    <property type="entry name" value="NAD(P)-bd_dom_sf"/>
</dbReference>
<dbReference type="GO" id="GO:0042602">
    <property type="term" value="F:riboflavin reductase (NADPH) activity"/>
    <property type="evidence" value="ECO:0007669"/>
    <property type="project" value="TreeGrafter"/>
</dbReference>
<name>A0A8I0G2C4_9ACTN</name>
<dbReference type="PANTHER" id="PTHR43355:SF2">
    <property type="entry name" value="FLAVIN REDUCTASE (NADPH)"/>
    <property type="match status" value="1"/>
</dbReference>
<organism evidence="2 5">
    <name type="scientific">Aeromicrobium tamlense</name>
    <dbReference type="NCBI Taxonomy" id="375541"/>
    <lineage>
        <taxon>Bacteria</taxon>
        <taxon>Bacillati</taxon>
        <taxon>Actinomycetota</taxon>
        <taxon>Actinomycetes</taxon>
        <taxon>Propionibacteriales</taxon>
        <taxon>Nocardioidaceae</taxon>
        <taxon>Aeromicrobium</taxon>
    </lineage>
</organism>
<dbReference type="InterPro" id="IPR051606">
    <property type="entry name" value="Polyketide_Oxido-like"/>
</dbReference>
<evidence type="ECO:0000313" key="2">
    <source>
        <dbReference type="EMBL" id="MBD1272262.1"/>
    </source>
</evidence>